<proteinExistence type="inferred from homology"/>
<sequence length="291" mass="33575">MDGPPRYYQPLSGEDEESLRAQLDEKDGTEWNASDSEIIPTNTRSFIFYMSILLLSLSANILLVFDNAKLRIARDAAQTRFSGLSFDTPTPYHAMTDYWHLNATETEMDAAWDAIDTGSMAVALHDDFAKRVDLPATTRFPWDTERGVYYLKGVHDLHCLKLIRKAIVSKHNNSTQTFDIRHMYHCLDGLRQDIMCMADDTPMPAPAKHHVGDGQIRKCRNWKKMIDWANEPERHACYKWDDYREATNTLELFAHCPPDSPYREFQEAYFEYHGHKDPYEPSSGGEPVVIF</sequence>
<evidence type="ECO:0000313" key="3">
    <source>
        <dbReference type="EMBL" id="QRD06694.1"/>
    </source>
</evidence>
<keyword evidence="4" id="KW-1185">Reference proteome</keyword>
<dbReference type="PANTHER" id="PTHR33365">
    <property type="entry name" value="YALI0B05434P"/>
    <property type="match status" value="1"/>
</dbReference>
<dbReference type="Pfam" id="PF11807">
    <property type="entry name" value="UstYa"/>
    <property type="match status" value="1"/>
</dbReference>
<accession>A0A7U2IBC6</accession>
<dbReference type="Proteomes" id="UP000663193">
    <property type="component" value="Chromosome 21"/>
</dbReference>
<reference evidence="4" key="1">
    <citation type="journal article" date="2021" name="BMC Genomics">
        <title>Chromosome-level genome assembly and manually-curated proteome of model necrotroph Parastagonospora nodorum Sn15 reveals a genome-wide trove of candidate effector homologs, and redundancy of virulence-related functions within an accessory chromosome.</title>
        <authorList>
            <person name="Bertazzoni S."/>
            <person name="Jones D.A.B."/>
            <person name="Phan H.T."/>
            <person name="Tan K.-C."/>
            <person name="Hane J.K."/>
        </authorList>
    </citation>
    <scope>NUCLEOTIDE SEQUENCE [LARGE SCALE GENOMIC DNA]</scope>
    <source>
        <strain evidence="4">SN15 / ATCC MYA-4574 / FGSC 10173)</strain>
    </source>
</reference>
<protein>
    <submittedName>
        <fullName evidence="3">Uncharacterized protein</fullName>
    </submittedName>
</protein>
<dbReference type="PANTHER" id="PTHR33365:SF6">
    <property type="entry name" value="OXIDASE USTYA"/>
    <property type="match status" value="1"/>
</dbReference>
<evidence type="ECO:0000313" key="4">
    <source>
        <dbReference type="Proteomes" id="UP000663193"/>
    </source>
</evidence>
<dbReference type="OMA" id="PDQHACY"/>
<dbReference type="RefSeq" id="XP_001803807.1">
    <property type="nucleotide sequence ID" value="XM_001803755.1"/>
</dbReference>
<dbReference type="OrthoDB" id="3687641at2759"/>
<organism evidence="3 4">
    <name type="scientific">Phaeosphaeria nodorum (strain SN15 / ATCC MYA-4574 / FGSC 10173)</name>
    <name type="common">Glume blotch fungus</name>
    <name type="synonym">Parastagonospora nodorum</name>
    <dbReference type="NCBI Taxonomy" id="321614"/>
    <lineage>
        <taxon>Eukaryota</taxon>
        <taxon>Fungi</taxon>
        <taxon>Dikarya</taxon>
        <taxon>Ascomycota</taxon>
        <taxon>Pezizomycotina</taxon>
        <taxon>Dothideomycetes</taxon>
        <taxon>Pleosporomycetidae</taxon>
        <taxon>Pleosporales</taxon>
        <taxon>Pleosporineae</taxon>
        <taxon>Phaeosphaeriaceae</taxon>
        <taxon>Parastagonospora</taxon>
    </lineage>
</organism>
<keyword evidence="2" id="KW-0812">Transmembrane</keyword>
<dbReference type="VEuPathDB" id="FungiDB:JI435_136020"/>
<feature type="transmembrane region" description="Helical" evidence="2">
    <location>
        <begin position="46"/>
        <end position="65"/>
    </location>
</feature>
<evidence type="ECO:0000256" key="1">
    <source>
        <dbReference type="ARBA" id="ARBA00035112"/>
    </source>
</evidence>
<dbReference type="AlphaFoldDB" id="A0A7U2IBC6"/>
<keyword evidence="2" id="KW-1133">Transmembrane helix</keyword>
<dbReference type="GO" id="GO:0043386">
    <property type="term" value="P:mycotoxin biosynthetic process"/>
    <property type="evidence" value="ECO:0007669"/>
    <property type="project" value="InterPro"/>
</dbReference>
<dbReference type="EMBL" id="CP069043">
    <property type="protein sequence ID" value="QRD06694.1"/>
    <property type="molecule type" value="Genomic_DNA"/>
</dbReference>
<comment type="similarity">
    <text evidence="1">Belongs to the ustYa family.</text>
</comment>
<evidence type="ECO:0000256" key="2">
    <source>
        <dbReference type="SAM" id="Phobius"/>
    </source>
</evidence>
<name>A0A7U2IBC6_PHANO</name>
<dbReference type="InterPro" id="IPR021765">
    <property type="entry name" value="UstYa-like"/>
</dbReference>
<dbReference type="KEGG" id="pno:SNOG_13602"/>
<keyword evidence="2" id="KW-0472">Membrane</keyword>
<gene>
    <name evidence="3" type="ORF">JI435_136020</name>
</gene>